<organism evidence="4 5">
    <name type="scientific">Occallatibacter riparius</name>
    <dbReference type="NCBI Taxonomy" id="1002689"/>
    <lineage>
        <taxon>Bacteria</taxon>
        <taxon>Pseudomonadati</taxon>
        <taxon>Acidobacteriota</taxon>
        <taxon>Terriglobia</taxon>
        <taxon>Terriglobales</taxon>
        <taxon>Acidobacteriaceae</taxon>
        <taxon>Occallatibacter</taxon>
    </lineage>
</organism>
<evidence type="ECO:0000313" key="5">
    <source>
        <dbReference type="Proteomes" id="UP001059380"/>
    </source>
</evidence>
<dbReference type="GO" id="GO:0006006">
    <property type="term" value="P:glucose metabolic process"/>
    <property type="evidence" value="ECO:0007669"/>
    <property type="project" value="UniProtKB-KW"/>
</dbReference>
<dbReference type="PANTHER" id="PTHR30344:SF1">
    <property type="entry name" value="6-PHOSPHOGLUCONOLACTONASE"/>
    <property type="match status" value="1"/>
</dbReference>
<dbReference type="Proteomes" id="UP001059380">
    <property type="component" value="Chromosome"/>
</dbReference>
<dbReference type="Pfam" id="PF10282">
    <property type="entry name" value="Lactonase"/>
    <property type="match status" value="1"/>
</dbReference>
<dbReference type="GO" id="GO:0017057">
    <property type="term" value="F:6-phosphogluconolactonase activity"/>
    <property type="evidence" value="ECO:0007669"/>
    <property type="project" value="TreeGrafter"/>
</dbReference>
<dbReference type="PANTHER" id="PTHR30344">
    <property type="entry name" value="6-PHOSPHOGLUCONOLACTONASE-RELATED"/>
    <property type="match status" value="1"/>
</dbReference>
<keyword evidence="5" id="KW-1185">Reference proteome</keyword>
<evidence type="ECO:0000256" key="2">
    <source>
        <dbReference type="ARBA" id="ARBA00022526"/>
    </source>
</evidence>
<dbReference type="AlphaFoldDB" id="A0A9J7BVS6"/>
<reference evidence="4" key="1">
    <citation type="submission" date="2021-04" db="EMBL/GenBank/DDBJ databases">
        <title>Phylogenetic analysis of Acidobacteriaceae.</title>
        <authorList>
            <person name="Qiu L."/>
            <person name="Zhang Q."/>
        </authorList>
    </citation>
    <scope>NUCLEOTIDE SEQUENCE</scope>
    <source>
        <strain evidence="4">DSM 25168</strain>
    </source>
</reference>
<protein>
    <submittedName>
        <fullName evidence="4">Lactonase family protein</fullName>
    </submittedName>
</protein>
<sequence length="403" mass="41316">MKFNKSGQLLLVAAASLGVASLLTACDQFTGSLTVDFVYVTSARAAGPNQYGEVDVFEINQESGRMRQIPTSPFPSGGRNPVAEATHPDEKTLYVVNRDDNTIVQFAIGTDGKLYPQNTVNTPGIFPVATAVAGTNLFVADTYEPLPTCSPASPCTGSVAAWPIKADDSLDRQNPFANTDLGTNYWPLIVPGSKSDIVLPVAIAATSSEIYVAAYDTTANAGYVFAFAVGSNSLTPLNGGVPTPAGIHPSAITADPSGSHLYVTDQTSGNVHGFSISGGALTPIAGSPFVTGNAPSAIVVDKTGKLAYVANSSDSTISGFTIAANGALASSGTFPSDTQPVAIGIDPAMNQYLFTANFLANTVSGYQINAGSGALLNSQFSPYTANANPTAVAAVSHATVSKK</sequence>
<dbReference type="EMBL" id="CP093313">
    <property type="protein sequence ID" value="UWZ86633.1"/>
    <property type="molecule type" value="Genomic_DNA"/>
</dbReference>
<evidence type="ECO:0000313" key="4">
    <source>
        <dbReference type="EMBL" id="UWZ86633.1"/>
    </source>
</evidence>
<dbReference type="InterPro" id="IPR050282">
    <property type="entry name" value="Cycloisomerase_2"/>
</dbReference>
<evidence type="ECO:0000256" key="1">
    <source>
        <dbReference type="ARBA" id="ARBA00005564"/>
    </source>
</evidence>
<dbReference type="PROSITE" id="PS51257">
    <property type="entry name" value="PROKAR_LIPOPROTEIN"/>
    <property type="match status" value="1"/>
</dbReference>
<dbReference type="InterPro" id="IPR019405">
    <property type="entry name" value="Lactonase_7-beta_prop"/>
</dbReference>
<dbReference type="Gene3D" id="2.130.10.10">
    <property type="entry name" value="YVTN repeat-like/Quinoprotein amine dehydrogenase"/>
    <property type="match status" value="2"/>
</dbReference>
<gene>
    <name evidence="4" type="ORF">MOP44_11965</name>
</gene>
<keyword evidence="2" id="KW-0313">Glucose metabolism</keyword>
<accession>A0A9J7BVS6</accession>
<dbReference type="RefSeq" id="WP_260796271.1">
    <property type="nucleotide sequence ID" value="NZ_CP093313.1"/>
</dbReference>
<comment type="similarity">
    <text evidence="1">Belongs to the cycloisomerase 2 family.</text>
</comment>
<dbReference type="SUPFAM" id="SSF63825">
    <property type="entry name" value="YWTD domain"/>
    <property type="match status" value="1"/>
</dbReference>
<keyword evidence="3" id="KW-0732">Signal</keyword>
<feature type="signal peptide" evidence="3">
    <location>
        <begin position="1"/>
        <end position="25"/>
    </location>
</feature>
<dbReference type="KEGG" id="orp:MOP44_11965"/>
<keyword evidence="2" id="KW-0119">Carbohydrate metabolism</keyword>
<evidence type="ECO:0000256" key="3">
    <source>
        <dbReference type="SAM" id="SignalP"/>
    </source>
</evidence>
<dbReference type="GO" id="GO:0005829">
    <property type="term" value="C:cytosol"/>
    <property type="evidence" value="ECO:0007669"/>
    <property type="project" value="TreeGrafter"/>
</dbReference>
<name>A0A9J7BVS6_9BACT</name>
<feature type="chain" id="PRO_5039903262" evidence="3">
    <location>
        <begin position="26"/>
        <end position="403"/>
    </location>
</feature>
<dbReference type="InterPro" id="IPR015943">
    <property type="entry name" value="WD40/YVTN_repeat-like_dom_sf"/>
</dbReference>
<proteinExistence type="inferred from homology"/>